<feature type="transmembrane region" description="Helical" evidence="1">
    <location>
        <begin position="172"/>
        <end position="190"/>
    </location>
</feature>
<protein>
    <recommendedName>
        <fullName evidence="4">DUF2238 domain-containing protein</fullName>
    </recommendedName>
</protein>
<evidence type="ECO:0008006" key="4">
    <source>
        <dbReference type="Google" id="ProtNLM"/>
    </source>
</evidence>
<keyword evidence="3" id="KW-1185">Reference proteome</keyword>
<feature type="transmembrane region" description="Helical" evidence="1">
    <location>
        <begin position="90"/>
        <end position="114"/>
    </location>
</feature>
<sequence length="208" mass="21912">MIDALLRPPGTGKEYLADAVRVLGVLSAAAAMVLLGPVETALFLLVLLGLLVSRALAVFPGFDAVYGLVLLTAAWSSVADLYARIPWWDLAVHCAATGVLAVIAYFLLVQFGAVPAVQRPHRASRSLPVVVPLLVLALGLGMSVLWEIGEWWGHTYVDARINVGYADTMTDLVAAGLGSLAAGLCLGFAVRRSGALLHAPVAHHRTGR</sequence>
<dbReference type="Proteomes" id="UP001059859">
    <property type="component" value="Chromosome"/>
</dbReference>
<evidence type="ECO:0000313" key="3">
    <source>
        <dbReference type="Proteomes" id="UP001059859"/>
    </source>
</evidence>
<dbReference type="EMBL" id="CP104275">
    <property type="protein sequence ID" value="UWX96585.1"/>
    <property type="molecule type" value="Genomic_DNA"/>
</dbReference>
<organism evidence="2 3">
    <name type="scientific">Arthrobacter zhaoxinii</name>
    <dbReference type="NCBI Taxonomy" id="2964616"/>
    <lineage>
        <taxon>Bacteria</taxon>
        <taxon>Bacillati</taxon>
        <taxon>Actinomycetota</taxon>
        <taxon>Actinomycetes</taxon>
        <taxon>Micrococcales</taxon>
        <taxon>Micrococcaceae</taxon>
        <taxon>Arthrobacter</taxon>
    </lineage>
</organism>
<dbReference type="RefSeq" id="WP_260651889.1">
    <property type="nucleotide sequence ID" value="NZ_CP104275.1"/>
</dbReference>
<feature type="transmembrane region" description="Helical" evidence="1">
    <location>
        <begin position="55"/>
        <end position="78"/>
    </location>
</feature>
<gene>
    <name evidence="2" type="ORF">N2K95_13140</name>
</gene>
<evidence type="ECO:0000256" key="1">
    <source>
        <dbReference type="SAM" id="Phobius"/>
    </source>
</evidence>
<keyword evidence="1" id="KW-0812">Transmembrane</keyword>
<evidence type="ECO:0000313" key="2">
    <source>
        <dbReference type="EMBL" id="UWX96585.1"/>
    </source>
</evidence>
<dbReference type="Pfam" id="PF09997">
    <property type="entry name" value="DUF2238"/>
    <property type="match status" value="1"/>
</dbReference>
<keyword evidence="1" id="KW-0472">Membrane</keyword>
<proteinExistence type="predicted"/>
<name>A0ABY5YSC5_9MICC</name>
<dbReference type="InterPro" id="IPR014509">
    <property type="entry name" value="YjdF-like"/>
</dbReference>
<reference evidence="2" key="1">
    <citation type="submission" date="2022-09" db="EMBL/GenBank/DDBJ databases">
        <title>Novel species in genus Arthrobacter.</title>
        <authorList>
            <person name="Liu Y."/>
        </authorList>
    </citation>
    <scope>NUCLEOTIDE SEQUENCE</scope>
    <source>
        <strain evidence="2">Zg-Y815</strain>
    </source>
</reference>
<feature type="transmembrane region" description="Helical" evidence="1">
    <location>
        <begin position="20"/>
        <end position="48"/>
    </location>
</feature>
<keyword evidence="1" id="KW-1133">Transmembrane helix</keyword>
<accession>A0ABY5YSC5</accession>
<feature type="transmembrane region" description="Helical" evidence="1">
    <location>
        <begin position="126"/>
        <end position="146"/>
    </location>
</feature>